<dbReference type="Pfam" id="PF18198">
    <property type="entry name" value="AAA_lid_11"/>
    <property type="match status" value="1"/>
</dbReference>
<keyword evidence="9 14" id="KW-0175">Coiled coil</keyword>
<dbReference type="GO" id="GO:0007018">
    <property type="term" value="P:microtubule-based movement"/>
    <property type="evidence" value="ECO:0007669"/>
    <property type="project" value="InterPro"/>
</dbReference>
<dbReference type="Pfam" id="PF08393">
    <property type="entry name" value="DHC_N2"/>
    <property type="match status" value="1"/>
</dbReference>
<keyword evidence="26" id="KW-1185">Reference proteome</keyword>
<dbReference type="InterPro" id="IPR041658">
    <property type="entry name" value="AAA_lid_11"/>
</dbReference>
<keyword evidence="13" id="KW-0966">Cell projection</keyword>
<feature type="domain" description="Dynein heavy chain AAA module D4" evidence="19">
    <location>
        <begin position="2167"/>
        <end position="2426"/>
    </location>
</feature>
<dbReference type="GO" id="GO:0030286">
    <property type="term" value="C:dynein complex"/>
    <property type="evidence" value="ECO:0007669"/>
    <property type="project" value="UniProtKB-KW"/>
</dbReference>
<dbReference type="GO" id="GO:0005930">
    <property type="term" value="C:axoneme"/>
    <property type="evidence" value="ECO:0007669"/>
    <property type="project" value="UniProtKB-SubCell"/>
</dbReference>
<feature type="domain" description="Dynein heavy chain AAA lid" evidence="23">
    <location>
        <begin position="3428"/>
        <end position="3567"/>
    </location>
</feature>
<evidence type="ECO:0000256" key="1">
    <source>
        <dbReference type="ARBA" id="ARBA00004430"/>
    </source>
</evidence>
<evidence type="ECO:0000259" key="16">
    <source>
        <dbReference type="Pfam" id="PF08393"/>
    </source>
</evidence>
<dbReference type="FunFam" id="1.10.8.1220:FF:000001">
    <property type="entry name" value="Dynein axonemal heavy chain 5"/>
    <property type="match status" value="1"/>
</dbReference>
<evidence type="ECO:0000259" key="15">
    <source>
        <dbReference type="Pfam" id="PF03028"/>
    </source>
</evidence>
<dbReference type="Gene3D" id="1.10.472.130">
    <property type="match status" value="1"/>
</dbReference>
<evidence type="ECO:0000259" key="23">
    <source>
        <dbReference type="Pfam" id="PF18198"/>
    </source>
</evidence>
<comment type="similarity">
    <text evidence="2">Belongs to the dynein heavy chain family.</text>
</comment>
<dbReference type="FunFam" id="3.40.50.300:FF:000049">
    <property type="entry name" value="Dynein, axonemal, heavy chain 5"/>
    <property type="match status" value="1"/>
</dbReference>
<dbReference type="Proteomes" id="UP000078542">
    <property type="component" value="Unassembled WGS sequence"/>
</dbReference>
<keyword evidence="7" id="KW-0067">ATP-binding</keyword>
<dbReference type="Gene3D" id="1.10.287.2620">
    <property type="match status" value="1"/>
</dbReference>
<evidence type="ECO:0000259" key="18">
    <source>
        <dbReference type="Pfam" id="PF12777"/>
    </source>
</evidence>
<evidence type="ECO:0000256" key="13">
    <source>
        <dbReference type="ARBA" id="ARBA00023273"/>
    </source>
</evidence>
<reference evidence="25 26" key="1">
    <citation type="submission" date="2016-03" db="EMBL/GenBank/DDBJ databases">
        <title>Cyphomyrmex costatus WGS genome.</title>
        <authorList>
            <person name="Nygaard S."/>
            <person name="Hu H."/>
            <person name="Boomsma J."/>
            <person name="Zhang G."/>
        </authorList>
    </citation>
    <scope>NUCLEOTIDE SEQUENCE [LARGE SCALE GENOMIC DNA]</scope>
    <source>
        <strain evidence="25">MS0001</strain>
        <tissue evidence="25">Whole body</tissue>
    </source>
</reference>
<accession>A0A151IHA1</accession>
<dbReference type="GO" id="GO:0051959">
    <property type="term" value="F:dynein light intermediate chain binding"/>
    <property type="evidence" value="ECO:0007669"/>
    <property type="project" value="InterPro"/>
</dbReference>
<dbReference type="PANTHER" id="PTHR22878">
    <property type="entry name" value="DYNEIN HEAVY CHAIN 6, AXONEMAL-LIKE-RELATED"/>
    <property type="match status" value="1"/>
</dbReference>
<feature type="domain" description="Dynein heavy chain AAA 5 extension" evidence="21">
    <location>
        <begin position="1651"/>
        <end position="1788"/>
    </location>
</feature>
<feature type="domain" description="Dynein heavy chain 3 AAA+ lid" evidence="22">
    <location>
        <begin position="2008"/>
        <end position="2098"/>
    </location>
</feature>
<dbReference type="InterPro" id="IPR042219">
    <property type="entry name" value="AAA_lid_11_sf"/>
</dbReference>
<dbReference type="Pfam" id="PF12777">
    <property type="entry name" value="MT"/>
    <property type="match status" value="1"/>
</dbReference>
<evidence type="ECO:0000256" key="7">
    <source>
        <dbReference type="ARBA" id="ARBA00022840"/>
    </source>
</evidence>
<feature type="domain" description="Dynein heavy chain ATP-binding dynein motor region" evidence="20">
    <location>
        <begin position="2814"/>
        <end position="3033"/>
    </location>
</feature>
<organism evidence="25 26">
    <name type="scientific">Cyphomyrmex costatus</name>
    <dbReference type="NCBI Taxonomy" id="456900"/>
    <lineage>
        <taxon>Eukaryota</taxon>
        <taxon>Metazoa</taxon>
        <taxon>Ecdysozoa</taxon>
        <taxon>Arthropoda</taxon>
        <taxon>Hexapoda</taxon>
        <taxon>Insecta</taxon>
        <taxon>Pterygota</taxon>
        <taxon>Neoptera</taxon>
        <taxon>Endopterygota</taxon>
        <taxon>Hymenoptera</taxon>
        <taxon>Apocrita</taxon>
        <taxon>Aculeata</taxon>
        <taxon>Formicoidea</taxon>
        <taxon>Formicidae</taxon>
        <taxon>Myrmicinae</taxon>
        <taxon>Cyphomyrmex</taxon>
    </lineage>
</organism>
<dbReference type="GO" id="GO:0005524">
    <property type="term" value="F:ATP binding"/>
    <property type="evidence" value="ECO:0007669"/>
    <property type="project" value="UniProtKB-KW"/>
</dbReference>
<dbReference type="PANTHER" id="PTHR22878:SF70">
    <property type="entry name" value="DYNEIN HEAVY CHAIN 2, AXONEMAL"/>
    <property type="match status" value="1"/>
</dbReference>
<dbReference type="Gene3D" id="1.20.58.1120">
    <property type="match status" value="1"/>
</dbReference>
<dbReference type="Gene3D" id="3.20.180.20">
    <property type="entry name" value="Dynein heavy chain, N-terminal domain 2"/>
    <property type="match status" value="1"/>
</dbReference>
<dbReference type="InterPro" id="IPR041466">
    <property type="entry name" value="Dynein_AAA5_ext"/>
</dbReference>
<evidence type="ECO:0000256" key="10">
    <source>
        <dbReference type="ARBA" id="ARBA00023069"/>
    </source>
</evidence>
<dbReference type="STRING" id="456900.A0A151IHA1"/>
<dbReference type="Gene3D" id="3.40.50.300">
    <property type="entry name" value="P-loop containing nucleotide triphosphate hydrolases"/>
    <property type="match status" value="5"/>
</dbReference>
<evidence type="ECO:0000256" key="14">
    <source>
        <dbReference type="SAM" id="Coils"/>
    </source>
</evidence>
<dbReference type="FunFam" id="3.10.490.20:FF:000009">
    <property type="entry name" value="Dynein heavy chain 4"/>
    <property type="match status" value="1"/>
</dbReference>
<evidence type="ECO:0000256" key="6">
    <source>
        <dbReference type="ARBA" id="ARBA00022741"/>
    </source>
</evidence>
<feature type="domain" description="Dynein heavy chain hydrolytic ATP-binding dynein motor region" evidence="17">
    <location>
        <begin position="1162"/>
        <end position="1488"/>
    </location>
</feature>
<dbReference type="Pfam" id="PF12774">
    <property type="entry name" value="AAA_6"/>
    <property type="match status" value="1"/>
</dbReference>
<dbReference type="Gene3D" id="6.10.140.1060">
    <property type="match status" value="1"/>
</dbReference>
<keyword evidence="3" id="KW-0963">Cytoplasm</keyword>
<keyword evidence="5" id="KW-0677">Repeat</keyword>
<dbReference type="InterPro" id="IPR024317">
    <property type="entry name" value="Dynein_heavy_chain_D4_dom"/>
</dbReference>
<name>A0A151IHA1_9HYME</name>
<dbReference type="InterPro" id="IPR027417">
    <property type="entry name" value="P-loop_NTPase"/>
</dbReference>
<dbReference type="Pfam" id="PF12781">
    <property type="entry name" value="AAA_9"/>
    <property type="match status" value="1"/>
</dbReference>
<dbReference type="Pfam" id="PF17857">
    <property type="entry name" value="AAA_lid_1"/>
    <property type="match status" value="1"/>
</dbReference>
<dbReference type="GO" id="GO:0031514">
    <property type="term" value="C:motile cilium"/>
    <property type="evidence" value="ECO:0007669"/>
    <property type="project" value="UniProtKB-ARBA"/>
</dbReference>
<dbReference type="EMBL" id="KQ977636">
    <property type="protein sequence ID" value="KYN01147.1"/>
    <property type="molecule type" value="Genomic_DNA"/>
</dbReference>
<dbReference type="Pfam" id="PF03028">
    <property type="entry name" value="Dynein_heavy"/>
    <property type="match status" value="1"/>
</dbReference>
<dbReference type="Gene3D" id="1.10.8.720">
    <property type="entry name" value="Region D6 of dynein motor"/>
    <property type="match status" value="1"/>
</dbReference>
<protein>
    <submittedName>
        <fullName evidence="25">Dynein heavy chain 7, axonemal</fullName>
    </submittedName>
</protein>
<dbReference type="GO" id="GO:0008569">
    <property type="term" value="F:minus-end-directed microtubule motor activity"/>
    <property type="evidence" value="ECO:0007669"/>
    <property type="project" value="InterPro"/>
</dbReference>
<feature type="domain" description="Dynein heavy chain region D6 P-loop" evidence="15">
    <location>
        <begin position="3279"/>
        <end position="3391"/>
    </location>
</feature>
<evidence type="ECO:0000313" key="26">
    <source>
        <dbReference type="Proteomes" id="UP000078542"/>
    </source>
</evidence>
<dbReference type="Pfam" id="PF12780">
    <property type="entry name" value="AAA_8"/>
    <property type="match status" value="1"/>
</dbReference>
<dbReference type="InterPro" id="IPR004273">
    <property type="entry name" value="Dynein_heavy_D6_P-loop"/>
</dbReference>
<dbReference type="InterPro" id="IPR042222">
    <property type="entry name" value="Dynein_2_N"/>
</dbReference>
<evidence type="ECO:0000256" key="12">
    <source>
        <dbReference type="ARBA" id="ARBA00023212"/>
    </source>
</evidence>
<evidence type="ECO:0000259" key="19">
    <source>
        <dbReference type="Pfam" id="PF12780"/>
    </source>
</evidence>
<dbReference type="Pfam" id="PF18199">
    <property type="entry name" value="Dynein_C"/>
    <property type="match status" value="1"/>
</dbReference>
<sequence>MEWNALESTLVVCQFPNSYQPNQIRLKDYIKDIYVPEFSTEWKRNILDLIPHAVRRKHSAFINSVLDEVKDMYVRNMKEFVLKSILSCKIYKREHVACEECDVPVDLKRNVEENRIHDQAIFLQRRNLFAKRYFLSYPIIRYIMNTAYRILPAVICDFKRYHKLGLLTLCCFQDTILKDIKRGSLVITNKFYTETFNAVQKSKLLRSISGKRLSQFMRCLTNVFVQQILNVMMRSIDHIIDTMKDGRFCPQIEFQLICENDQLITKPDIQKVFSTYHNIIRSIEGIGQNLMPLEEWLNVKAKERFIKIALPEWFVEKSHRNLQEILDTLFKSMNEHVAFISVEFSGIYTSSAEKQILTLTSKQPNFDSYFEHICKYNEYLNKTNSMVSNLYYNVGKLEQSSAKKSLRQICNNVISVLTTELVKYHQDFNRSICADFENLKSMALDIPRDANSLTQLSERMSQASKVLIKEQEQKIRESIYMLSKLLEITVLTDEHIDLNKTTINWLSDIQPVFAQNNTLCEAMKSELEEDLQRRINALNSEVDATFPQLIILDDMDDMSKVGEYIEHYKDLIKKYKCIDEEMQVINSEESLFKFPETEFPKILELKETIVPFYKLICTIHQWRRDNSVWLNGPFESLDASVIEKKTMNYLDEITDLNKTMKSRIKMDATANKSYKFSGIADDPDPMQQPAPLKLCWQTLGNINEFKVYVPLAVCMCNPALNARHWKEMSVICNFDLTPNAGTTLRKMIDMNLMDNIDKYKAISLGANKELRLQQELAEMIKEWEPISFEMSTDAESGMVFFKHVNDIETLLSEHLIKIEEIRASHFVKPILSNLIDFYTILIRIQEILDQWTQVQCRKLHLKSIFSYPKIEIRLSQETSLYSEVTNILLDINNRFMKNPNFYEIKKSSDLLEILNKANETLEKVSKSVRNYLDIKRLSFTRFFFLEDSEVQKILFESINTEKRHTLVKKCFAGIERLRFNKSNCIRGFIGHYGEMLYLNNDISLSTDTECEEQWLIQLEREMKDAVHKNILQCHSLIDENLTFVPVDNFPSMAIICSLQLYWTCSIEKYLTPRNIKMLNSFLTTYINGIISITNELKNNLTQRRRNLLMSLIVIMLTHKEIIKLLLERNIVKQTDFEWVAQLRYYCNDKVVEVSVFNTTIKYGYEYNYCQRNIVSTPLTDRCFRTILQAYRYHLYSSIIGPTGTGKTETIKSLTRAIAKPYNVINCNNSISYDCVMRIFKGVISCGAWICFENFNRLKLELLSPIAQNLMQMKQAVSSNLKIVSFEGCNLNLNATGNICVNMNPEQSRYADLPDNLKILFRSVSMMSPDIDKIAEVELFAGGFNYAKNLATKLTVSYKLLSEHLGEKRHYNFSMSSLKTVVATAINMKRNIPEENEYTLLLRSMIHINIPQLCNTDISIFQNIMQDIFPESAVLPFDCSAILNALEIVCTKRLLTLHTLFKLKAIQIIELMHVHRGLILISNSLGGKTEILHTLAETLLLLHEQKNKLGATVKLETIIPGVVDSNALFGYFCDKSGVWKDGLCTTILRRFIEDTSTDRKWLVFDGDLSGTWMENLYTILDENKMLYLSSGERFSTTDSMSIVFETMSTMEISPSIISRCGIIYIDVHSVGWRPYVLSHIAKPFYDGYNEILRALFDWAIDPCLNYLKENGDILINHELHLVVSTVNLFEILLRDACEDAAGDTSKDNHFVIWAQAALILAIAWGLGGNFIDDSQTRFNAFCVSFWNGTDKEHPKPDVIKHFDVTLPNEGLIQDNFYIFKGTGNWKYWGDLLKTEKIPEICNFNQIYVPNINSMKYNHIFLKHIKYRKHFLLYGDVAVGKTSIMYDLLRNKLPENCLSNFFSFTSMVTVTRTEKLLFSKLNKIRRTTYGPGRNQFCVNFVDDMNRTIMQKPEAQSIFDLLRQLLSYNYCYDTHELNKIFVQDIMFALAVTARKIDGSIIPSRFLRHFNTYAISAPTTDNIFRTYFNILLANLKKNLFAADVTGSVTSIVNSTIDIYKSVIKTLRPVPSKLYYYFDMRDISRVISGCGLIQKESVETKITFIRLWVHETLRVFSDRLLDESDKEWLFLKIRDAVKSNFKDSFEIAFDHLPKFENQITKDSFNDLIFGNFMDVEKDGKCRRYEEITSMEALKNKVLSYLNECNASFKRKIDVVVCRYMLESLIKVSRILNTPGGSLLMISTVGSGRKSIIVLAAFMQQQTLFETTIESYYDMNAWKNELRRILRECGTLRKDVTYFINEKQIKDAFLSDISCLLNTGELPDLFSIEDRQSIIEMTRLHAQGGDRNVELSSRSVMTYFVNQCKNRLHFVLCFSPTSPTFRTYLCSYPNLAKHCTVNCYQVWPDDALLEIAVKHMRDVNVREEVKADAARICVQFHNSAKKMSLKYHDMFSRTIHVTSSAFLHMLKLYKQLISKKQEKIIATRNRYITGLEKLELAAEQVEQMKATLTVLKPQLELSAQQTVITMKEVENENVTVERATTLVKQEEEIANKKAEIAGTLKTECEADLAVAIPILEDAVIALNTLKPTDITLVKAMKNPPDTIKLVMAAVCVMLGVPPDRSIDPVTGKKFIDFWSPSKRILGDMNFLQNLKDYDKDNIAPTVMQIIKKTYMTDNSFMPHIVAKASSAAEGLCKWVRAMVSYDEVAKVVAPKKKKLVEAQMECDEAEAFLNEKRHTLAALNAKLAALNDSLRQTLQKKLNLEMEVATCTAKLVKAEKLIASLGGEKSHWMQCAHNLQMNYDSLVGDMLLSSGIVAYMASYNISFRDEMLVKWKEFMEASKILYTKTYDFINVLGVEIEINHWQLCGLSKNRFATENAIILNNSEQWCLFIDSQNQINQWIKKIEKKNDLKVVKLTDSDYMSIIEQSIETGVPVLLENVGEKLEIALEPILLKNIHKNEDWYIDIGTKYVKYSQNFRFYITTRLSNPNYAIDVFGKLTIIDFSIPNGTLQDKLLDIVVSKEKPELQEKFETLRLQDAANKTILKQQEDNILSTLSSTTTNILEDENAIQILDSSKNLTVDIKKKQEAARAMTEDINKFRDTYLQFADHCAGLFCTLTTLSNLNHMYRFSFSWFIQLYITSIETSNRSIVLEKRLQFLKSSFTRNLHSSVCRSLFEKDKLLYSFLLCAKVLIDTRQTTQEEVNHFLSSDSEDCDAILDPAPSWLPINKWKEIYRLSSAVANLRELTNDFRVNSAAWEKYCIATPFQSDLMPNSWANKLTRFQKLMLIKVVRYDKIVVEIMRLIENTMEDVFNSYPRLQISESYAESSCLTPIIFILPSYASPLSLISTYASARGYASKFVSLSMGDERQTEAEIFVERARREGGWIFLQNCHHAASWLPQLERICENLNLSGTSLDFRLWLSSCSTPRFPISILQNSVKIAYDYPLRLKQSLLRMYRSEPIRSKEFFEGCPGKDKEFSKLLYGLCFFHGIVRERRHFGPQGWNVPYDFVHVDFEISIRQLQSLINDTESVPFGTLLYLIGECNYGGKIMDPLDQRYLRHLLDSFCDIRMIENAEYSFSDCVDHSVPQRCEYRDIIMHINNMQLDASAEAFACDENALVIKDTAVAREFLESISLLDQIRSSDHEVIQDRTLQAIDEITNRLPALFNINEIQDKYPAISREPLNAILIHEAELINKTLSMIANSLSNLKSALIGETILTEPLETLSREICNNEVPYVWRLIDVGIATRRLSNYIDLLVKRVNFVRCWRDSPLPRVIHFDALSCCKRFLSAALLAFSRRRGIPIEQVSLDLKVTNDNFTCSEGDEDEYYIHDLHLSGARWDTRRHILSESLTNIFWYDMPPIRLTFNRKKRIIDDIIYKCPVYISPARCDEIDSDTKKNYIMSVPLETNKSHIHWIKRGTALFCQVEK</sequence>
<dbReference type="InterPro" id="IPR026983">
    <property type="entry name" value="DHC"/>
</dbReference>
<dbReference type="Pfam" id="PF12775">
    <property type="entry name" value="AAA_7"/>
    <property type="match status" value="1"/>
</dbReference>
<dbReference type="GO" id="GO:0045505">
    <property type="term" value="F:dynein intermediate chain binding"/>
    <property type="evidence" value="ECO:0007669"/>
    <property type="project" value="InterPro"/>
</dbReference>
<evidence type="ECO:0000256" key="11">
    <source>
        <dbReference type="ARBA" id="ARBA00023175"/>
    </source>
</evidence>
<dbReference type="InterPro" id="IPR042228">
    <property type="entry name" value="Dynein_linker_3"/>
</dbReference>
<comment type="subcellular location">
    <subcellularLocation>
        <location evidence="1">Cytoplasm</location>
        <location evidence="1">Cytoskeleton</location>
        <location evidence="1">Cilium axoneme</location>
    </subcellularLocation>
</comment>
<keyword evidence="11" id="KW-0505">Motor protein</keyword>
<feature type="domain" description="Dynein heavy chain coiled coil stalk" evidence="18">
    <location>
        <begin position="2440"/>
        <end position="2785"/>
    </location>
</feature>
<dbReference type="InterPro" id="IPR043160">
    <property type="entry name" value="Dynein_C_barrel"/>
</dbReference>
<dbReference type="SUPFAM" id="SSF52540">
    <property type="entry name" value="P-loop containing nucleoside triphosphate hydrolases"/>
    <property type="match status" value="3"/>
</dbReference>
<evidence type="ECO:0000259" key="21">
    <source>
        <dbReference type="Pfam" id="PF17852"/>
    </source>
</evidence>
<dbReference type="Gene3D" id="1.10.8.1220">
    <property type="match status" value="1"/>
</dbReference>
<evidence type="ECO:0000256" key="9">
    <source>
        <dbReference type="ARBA" id="ARBA00023054"/>
    </source>
</evidence>
<dbReference type="Gene3D" id="1.20.920.30">
    <property type="match status" value="1"/>
</dbReference>
<dbReference type="GO" id="GO:0005874">
    <property type="term" value="C:microtubule"/>
    <property type="evidence" value="ECO:0007669"/>
    <property type="project" value="UniProtKB-KW"/>
</dbReference>
<dbReference type="InterPro" id="IPR013602">
    <property type="entry name" value="Dynein_heavy_linker"/>
</dbReference>
<dbReference type="InterPro" id="IPR043157">
    <property type="entry name" value="Dynein_AAA1S"/>
</dbReference>
<dbReference type="InterPro" id="IPR024743">
    <property type="entry name" value="Dynein_HC_stalk"/>
</dbReference>
<feature type="coiled-coil region" evidence="14">
    <location>
        <begin position="2683"/>
        <end position="2717"/>
    </location>
</feature>
<dbReference type="Gene3D" id="1.20.140.100">
    <property type="entry name" value="Dynein heavy chain, N-terminal domain 2"/>
    <property type="match status" value="1"/>
</dbReference>
<dbReference type="InterPro" id="IPR041228">
    <property type="entry name" value="Dynein_C"/>
</dbReference>
<evidence type="ECO:0000256" key="8">
    <source>
        <dbReference type="ARBA" id="ARBA00023017"/>
    </source>
</evidence>
<evidence type="ECO:0000259" key="22">
    <source>
        <dbReference type="Pfam" id="PF17857"/>
    </source>
</evidence>
<dbReference type="Gene3D" id="1.10.8.710">
    <property type="match status" value="1"/>
</dbReference>
<evidence type="ECO:0000256" key="5">
    <source>
        <dbReference type="ARBA" id="ARBA00022737"/>
    </source>
</evidence>
<dbReference type="Gene3D" id="1.20.1270.280">
    <property type="match status" value="1"/>
</dbReference>
<dbReference type="FunFam" id="1.10.287.2620:FF:000002">
    <property type="entry name" value="Dynein heavy chain 2, axonemal"/>
    <property type="match status" value="1"/>
</dbReference>
<dbReference type="InterPro" id="IPR035699">
    <property type="entry name" value="AAA_6"/>
</dbReference>
<dbReference type="Gene3D" id="1.20.920.20">
    <property type="match status" value="1"/>
</dbReference>
<evidence type="ECO:0000259" key="20">
    <source>
        <dbReference type="Pfam" id="PF12781"/>
    </source>
</evidence>
<feature type="domain" description="Dynein heavy chain linker" evidence="16">
    <location>
        <begin position="604"/>
        <end position="1033"/>
    </location>
</feature>
<keyword evidence="12" id="KW-0206">Cytoskeleton</keyword>
<evidence type="ECO:0000256" key="3">
    <source>
        <dbReference type="ARBA" id="ARBA00022490"/>
    </source>
</evidence>
<evidence type="ECO:0000259" key="24">
    <source>
        <dbReference type="Pfam" id="PF18199"/>
    </source>
</evidence>
<dbReference type="FunFam" id="1.20.920.20:FF:000006">
    <property type="entry name" value="Dynein, axonemal, heavy chain 6"/>
    <property type="match status" value="1"/>
</dbReference>
<feature type="domain" description="Dynein heavy chain C-terminal" evidence="24">
    <location>
        <begin position="3580"/>
        <end position="3873"/>
    </location>
</feature>
<evidence type="ECO:0000313" key="25">
    <source>
        <dbReference type="EMBL" id="KYN01147.1"/>
    </source>
</evidence>
<evidence type="ECO:0000256" key="4">
    <source>
        <dbReference type="ARBA" id="ARBA00022701"/>
    </source>
</evidence>
<evidence type="ECO:0000256" key="2">
    <source>
        <dbReference type="ARBA" id="ARBA00008887"/>
    </source>
</evidence>
<dbReference type="InterPro" id="IPR035706">
    <property type="entry name" value="AAA_9"/>
</dbReference>
<keyword evidence="8" id="KW-0243">Dynein</keyword>
<evidence type="ECO:0000259" key="17">
    <source>
        <dbReference type="Pfam" id="PF12774"/>
    </source>
</evidence>
<dbReference type="Gene3D" id="3.10.490.20">
    <property type="match status" value="1"/>
</dbReference>
<gene>
    <name evidence="25" type="ORF">ALC62_08066</name>
</gene>
<proteinExistence type="inferred from homology"/>
<dbReference type="InterPro" id="IPR041589">
    <property type="entry name" value="DNAH3_AAA_lid_1"/>
</dbReference>
<keyword evidence="4" id="KW-0493">Microtubule</keyword>
<dbReference type="Pfam" id="PF17852">
    <property type="entry name" value="Dynein_AAA_lid"/>
    <property type="match status" value="1"/>
</dbReference>
<keyword evidence="6" id="KW-0547">Nucleotide-binding</keyword>
<keyword evidence="10" id="KW-0969">Cilium</keyword>
<dbReference type="FunFam" id="1.20.920.30:FF:000002">
    <property type="entry name" value="Dynein axonemal heavy chain 3"/>
    <property type="match status" value="1"/>
</dbReference>